<comment type="caution">
    <text evidence="1">The sequence shown here is derived from an EMBL/GenBank/DDBJ whole genome shotgun (WGS) entry which is preliminary data.</text>
</comment>
<dbReference type="RefSeq" id="WP_149072496.1">
    <property type="nucleotide sequence ID" value="NZ_VTHL01000025.1"/>
</dbReference>
<organism evidence="1 2">
    <name type="scientific">Hymenobacter lutimineralis</name>
    <dbReference type="NCBI Taxonomy" id="2606448"/>
    <lineage>
        <taxon>Bacteria</taxon>
        <taxon>Pseudomonadati</taxon>
        <taxon>Bacteroidota</taxon>
        <taxon>Cytophagia</taxon>
        <taxon>Cytophagales</taxon>
        <taxon>Hymenobacteraceae</taxon>
        <taxon>Hymenobacter</taxon>
    </lineage>
</organism>
<dbReference type="Proteomes" id="UP000322791">
    <property type="component" value="Unassembled WGS sequence"/>
</dbReference>
<evidence type="ECO:0000313" key="1">
    <source>
        <dbReference type="EMBL" id="TYZ06346.1"/>
    </source>
</evidence>
<name>A0A5D6US23_9BACT</name>
<accession>A0A5D6US23</accession>
<protein>
    <submittedName>
        <fullName evidence="1">Uncharacterized protein</fullName>
    </submittedName>
</protein>
<dbReference type="AlphaFoldDB" id="A0A5D6US23"/>
<proteinExistence type="predicted"/>
<reference evidence="1 2" key="1">
    <citation type="submission" date="2019-08" db="EMBL/GenBank/DDBJ databases">
        <authorList>
            <person name="Seo M.-J."/>
        </authorList>
    </citation>
    <scope>NUCLEOTIDE SEQUENCE [LARGE SCALE GENOMIC DNA]</scope>
    <source>
        <strain evidence="1 2">KIGAM108</strain>
    </source>
</reference>
<sequence>MYRVHTDAIDQLLGRPDEVELSAQTEKVYTYYVLPGAQCSPGHPHAQAGRLTLRFDPLGLVTEILMPNVRPQ</sequence>
<evidence type="ECO:0000313" key="2">
    <source>
        <dbReference type="Proteomes" id="UP000322791"/>
    </source>
</evidence>
<gene>
    <name evidence="1" type="ORF">FY528_18405</name>
</gene>
<dbReference type="EMBL" id="VTHL01000025">
    <property type="protein sequence ID" value="TYZ06346.1"/>
    <property type="molecule type" value="Genomic_DNA"/>
</dbReference>
<keyword evidence="2" id="KW-1185">Reference proteome</keyword>